<comment type="cofactor">
    <cofactor evidence="1">
        <name>Mg(2+)</name>
        <dbReference type="ChEBI" id="CHEBI:18420"/>
    </cofactor>
</comment>
<dbReference type="PANTHER" id="PTHR45138:SF9">
    <property type="entry name" value="DIGUANYLATE CYCLASE DGCM-RELATED"/>
    <property type="match status" value="1"/>
</dbReference>
<dbReference type="PROSITE" id="PS50887">
    <property type="entry name" value="GGDEF"/>
    <property type="match status" value="1"/>
</dbReference>
<evidence type="ECO:0000313" key="8">
    <source>
        <dbReference type="Proteomes" id="UP000029444"/>
    </source>
</evidence>
<dbReference type="AlphaFoldDB" id="A0A095UNV7"/>
<evidence type="ECO:0000259" key="6">
    <source>
        <dbReference type="PROSITE" id="PS50887"/>
    </source>
</evidence>
<feature type="transmembrane region" description="Helical" evidence="5">
    <location>
        <begin position="151"/>
        <end position="169"/>
    </location>
</feature>
<dbReference type="GO" id="GO:0052621">
    <property type="term" value="F:diguanylate cyclase activity"/>
    <property type="evidence" value="ECO:0007669"/>
    <property type="project" value="UniProtKB-EC"/>
</dbReference>
<dbReference type="EC" id="2.7.7.65" evidence="2"/>
<dbReference type="RefSeq" id="WP_035233439.1">
    <property type="nucleotide sequence ID" value="NZ_ARXV01000010.1"/>
</dbReference>
<evidence type="ECO:0000256" key="2">
    <source>
        <dbReference type="ARBA" id="ARBA00012528"/>
    </source>
</evidence>
<sequence>MAETDPRSRRVVVPGVRWLRFPRRLEAEYRDYQCLEAVDSFRVKAFYILFLYMLLVTGIYALAPEAVLGLWLGTYIWVGVIVLAAGVLAQFRALDRYFPLYAGFGSFLAVTLSMAIPGFLDEPESVQLANVSVIYALVIVYAMVGLRFPVATLACWAGGMVGWFIAEHFGRGIDWLMAHRTYTGVSLLGMFLCYTEEVRGRLLFFNQSQLLRQQQRTQRLAERLHRLSREDSLTSLANRRYFDEALDREWRRCQRDKRPLAIMLVDVDRFKAYNDHYGHLQGDECLRALAEELGRYSRRGGDLVARFGGEEFILLYPGVDETEAVRLASRLCRSVRALGIPHADNPTSGEVTISVGVAVKTPADGGTSLQLLDEADRALYQAKQSGRDNWRLYEPPPTVRLVSDNGNRKED</sequence>
<dbReference type="GO" id="GO:0043709">
    <property type="term" value="P:cell adhesion involved in single-species biofilm formation"/>
    <property type="evidence" value="ECO:0007669"/>
    <property type="project" value="TreeGrafter"/>
</dbReference>
<dbReference type="InterPro" id="IPR029787">
    <property type="entry name" value="Nucleotide_cyclase"/>
</dbReference>
<keyword evidence="5" id="KW-0812">Transmembrane</keyword>
<dbReference type="InterPro" id="IPR050469">
    <property type="entry name" value="Diguanylate_Cyclase"/>
</dbReference>
<evidence type="ECO:0000256" key="5">
    <source>
        <dbReference type="SAM" id="Phobius"/>
    </source>
</evidence>
<protein>
    <recommendedName>
        <fullName evidence="2">diguanylate cyclase</fullName>
        <ecNumber evidence="2">2.7.7.65</ecNumber>
    </recommendedName>
</protein>
<dbReference type="Gene3D" id="3.30.70.270">
    <property type="match status" value="1"/>
</dbReference>
<feature type="region of interest" description="Disordered" evidence="4">
    <location>
        <begin position="386"/>
        <end position="411"/>
    </location>
</feature>
<evidence type="ECO:0000313" key="7">
    <source>
        <dbReference type="EMBL" id="KGD64190.1"/>
    </source>
</evidence>
<dbReference type="NCBIfam" id="TIGR00254">
    <property type="entry name" value="GGDEF"/>
    <property type="match status" value="1"/>
</dbReference>
<dbReference type="STRING" id="1177154.Y5S_02492"/>
<dbReference type="GO" id="GO:1902201">
    <property type="term" value="P:negative regulation of bacterial-type flagellum-dependent cell motility"/>
    <property type="evidence" value="ECO:0007669"/>
    <property type="project" value="TreeGrafter"/>
</dbReference>
<gene>
    <name evidence="7" type="ORF">Y5S_02492</name>
</gene>
<organism evidence="7 8">
    <name type="scientific">Alcanivorax nanhaiticus</name>
    <dbReference type="NCBI Taxonomy" id="1177154"/>
    <lineage>
        <taxon>Bacteria</taxon>
        <taxon>Pseudomonadati</taxon>
        <taxon>Pseudomonadota</taxon>
        <taxon>Gammaproteobacteria</taxon>
        <taxon>Oceanospirillales</taxon>
        <taxon>Alcanivoracaceae</taxon>
        <taxon>Alcanivorax</taxon>
    </lineage>
</organism>
<keyword evidence="8" id="KW-1185">Reference proteome</keyword>
<dbReference type="CDD" id="cd01949">
    <property type="entry name" value="GGDEF"/>
    <property type="match status" value="1"/>
</dbReference>
<proteinExistence type="predicted"/>
<keyword evidence="5" id="KW-0472">Membrane</keyword>
<dbReference type="FunFam" id="3.30.70.270:FF:000001">
    <property type="entry name" value="Diguanylate cyclase domain protein"/>
    <property type="match status" value="1"/>
</dbReference>
<feature type="transmembrane region" description="Helical" evidence="5">
    <location>
        <begin position="69"/>
        <end position="88"/>
    </location>
</feature>
<feature type="transmembrane region" description="Helical" evidence="5">
    <location>
        <begin position="100"/>
        <end position="120"/>
    </location>
</feature>
<comment type="catalytic activity">
    <reaction evidence="3">
        <text>2 GTP = 3',3'-c-di-GMP + 2 diphosphate</text>
        <dbReference type="Rhea" id="RHEA:24898"/>
        <dbReference type="ChEBI" id="CHEBI:33019"/>
        <dbReference type="ChEBI" id="CHEBI:37565"/>
        <dbReference type="ChEBI" id="CHEBI:58805"/>
        <dbReference type="EC" id="2.7.7.65"/>
    </reaction>
</comment>
<evidence type="ECO:0000256" key="3">
    <source>
        <dbReference type="ARBA" id="ARBA00034247"/>
    </source>
</evidence>
<comment type="caution">
    <text evidence="7">The sequence shown here is derived from an EMBL/GenBank/DDBJ whole genome shotgun (WGS) entry which is preliminary data.</text>
</comment>
<reference evidence="7 8" key="1">
    <citation type="submission" date="2012-09" db="EMBL/GenBank/DDBJ databases">
        <title>Genome Sequence of alkane-degrading Bacterium Alcanivorax sp. 19-m-6.</title>
        <authorList>
            <person name="Lai Q."/>
            <person name="Shao Z."/>
        </authorList>
    </citation>
    <scope>NUCLEOTIDE SEQUENCE [LARGE SCALE GENOMIC DNA]</scope>
    <source>
        <strain evidence="7 8">19-m-6</strain>
    </source>
</reference>
<dbReference type="SUPFAM" id="SSF55073">
    <property type="entry name" value="Nucleotide cyclase"/>
    <property type="match status" value="1"/>
</dbReference>
<feature type="transmembrane region" description="Helical" evidence="5">
    <location>
        <begin position="45"/>
        <end position="63"/>
    </location>
</feature>
<dbReference type="PANTHER" id="PTHR45138">
    <property type="entry name" value="REGULATORY COMPONENTS OF SENSORY TRANSDUCTION SYSTEM"/>
    <property type="match status" value="1"/>
</dbReference>
<dbReference type="SMART" id="SM00267">
    <property type="entry name" value="GGDEF"/>
    <property type="match status" value="1"/>
</dbReference>
<dbReference type="Pfam" id="PF00990">
    <property type="entry name" value="GGDEF"/>
    <property type="match status" value="1"/>
</dbReference>
<dbReference type="Proteomes" id="UP000029444">
    <property type="component" value="Unassembled WGS sequence"/>
</dbReference>
<feature type="transmembrane region" description="Helical" evidence="5">
    <location>
        <begin position="126"/>
        <end position="144"/>
    </location>
</feature>
<accession>A0A095UNV7</accession>
<dbReference type="InterPro" id="IPR000160">
    <property type="entry name" value="GGDEF_dom"/>
</dbReference>
<evidence type="ECO:0000256" key="1">
    <source>
        <dbReference type="ARBA" id="ARBA00001946"/>
    </source>
</evidence>
<dbReference type="PATRIC" id="fig|1177154.3.peg.2526"/>
<feature type="domain" description="GGDEF" evidence="6">
    <location>
        <begin position="258"/>
        <end position="395"/>
    </location>
</feature>
<name>A0A095UNV7_9GAMM</name>
<dbReference type="InterPro" id="IPR043128">
    <property type="entry name" value="Rev_trsase/Diguanyl_cyclase"/>
</dbReference>
<dbReference type="GO" id="GO:0005886">
    <property type="term" value="C:plasma membrane"/>
    <property type="evidence" value="ECO:0007669"/>
    <property type="project" value="TreeGrafter"/>
</dbReference>
<keyword evidence="5" id="KW-1133">Transmembrane helix</keyword>
<dbReference type="OrthoDB" id="73375at2"/>
<dbReference type="EMBL" id="ARXV01000010">
    <property type="protein sequence ID" value="KGD64190.1"/>
    <property type="molecule type" value="Genomic_DNA"/>
</dbReference>
<dbReference type="eggNOG" id="COG3706">
    <property type="taxonomic scope" value="Bacteria"/>
</dbReference>
<evidence type="ECO:0000256" key="4">
    <source>
        <dbReference type="SAM" id="MobiDB-lite"/>
    </source>
</evidence>